<sequence>MRLKWTKAEDEKLKAQVEAHQSAGWNNSSWRIIAGQIGNGRTETQCQHRWQKALNPDVHKGPWTAKEDAKVIEVVAALGAQKWTKVASFLPGRIGKQCRERWHNHLSPDVKKEPWRDEEDRVIVAKQSQWGNKWADISAHLPGRTDNAIKNRWNSSLKRHIV</sequence>
<evidence type="ECO:0000259" key="3">
    <source>
        <dbReference type="PROSITE" id="PS50090"/>
    </source>
</evidence>
<evidence type="ECO:0000256" key="1">
    <source>
        <dbReference type="ARBA" id="ARBA00022737"/>
    </source>
</evidence>
<evidence type="ECO:0000259" key="4">
    <source>
        <dbReference type="PROSITE" id="PS51294"/>
    </source>
</evidence>
<dbReference type="GO" id="GO:0005634">
    <property type="term" value="C:nucleus"/>
    <property type="evidence" value="ECO:0007669"/>
    <property type="project" value="TreeGrafter"/>
</dbReference>
<organism evidence="5 6">
    <name type="scientific">Tribonema minus</name>
    <dbReference type="NCBI Taxonomy" id="303371"/>
    <lineage>
        <taxon>Eukaryota</taxon>
        <taxon>Sar</taxon>
        <taxon>Stramenopiles</taxon>
        <taxon>Ochrophyta</taxon>
        <taxon>PX clade</taxon>
        <taxon>Xanthophyceae</taxon>
        <taxon>Tribonematales</taxon>
        <taxon>Tribonemataceae</taxon>
        <taxon>Tribonema</taxon>
    </lineage>
</organism>
<feature type="domain" description="HTH myb-type" evidence="4">
    <location>
        <begin position="1"/>
        <end position="54"/>
    </location>
</feature>
<dbReference type="GO" id="GO:0000978">
    <property type="term" value="F:RNA polymerase II cis-regulatory region sequence-specific DNA binding"/>
    <property type="evidence" value="ECO:0007669"/>
    <property type="project" value="TreeGrafter"/>
</dbReference>
<reference evidence="5" key="1">
    <citation type="submission" date="2021-02" db="EMBL/GenBank/DDBJ databases">
        <title>First Annotated Genome of the Yellow-green Alga Tribonema minus.</title>
        <authorList>
            <person name="Mahan K.M."/>
        </authorList>
    </citation>
    <scope>NUCLEOTIDE SEQUENCE</scope>
    <source>
        <strain evidence="5">UTEX B ZZ1240</strain>
    </source>
</reference>
<dbReference type="InterPro" id="IPR009057">
    <property type="entry name" value="Homeodomain-like_sf"/>
</dbReference>
<keyword evidence="2 5" id="KW-0238">DNA-binding</keyword>
<dbReference type="FunFam" id="1.10.10.60:FF:000010">
    <property type="entry name" value="Transcriptional activator Myb isoform A"/>
    <property type="match status" value="1"/>
</dbReference>
<evidence type="ECO:0000313" key="5">
    <source>
        <dbReference type="EMBL" id="KAG5188105.1"/>
    </source>
</evidence>
<feature type="domain" description="Myb-like" evidence="3">
    <location>
        <begin position="55"/>
        <end position="106"/>
    </location>
</feature>
<name>A0A835ZB10_9STRA</name>
<dbReference type="Pfam" id="PF00249">
    <property type="entry name" value="Myb_DNA-binding"/>
    <property type="match status" value="3"/>
</dbReference>
<gene>
    <name evidence="5" type="ORF">JKP88DRAFT_193499</name>
</gene>
<dbReference type="PROSITE" id="PS50090">
    <property type="entry name" value="MYB_LIKE"/>
    <property type="match status" value="3"/>
</dbReference>
<keyword evidence="5" id="KW-0371">Homeobox</keyword>
<feature type="domain" description="Myb-like" evidence="3">
    <location>
        <begin position="107"/>
        <end position="157"/>
    </location>
</feature>
<dbReference type="SUPFAM" id="SSF46689">
    <property type="entry name" value="Homeodomain-like"/>
    <property type="match status" value="2"/>
</dbReference>
<dbReference type="InterPro" id="IPR017930">
    <property type="entry name" value="Myb_dom"/>
</dbReference>
<dbReference type="EMBL" id="JAFCMP010000077">
    <property type="protein sequence ID" value="KAG5188105.1"/>
    <property type="molecule type" value="Genomic_DNA"/>
</dbReference>
<keyword evidence="6" id="KW-1185">Reference proteome</keyword>
<dbReference type="OrthoDB" id="2143914at2759"/>
<dbReference type="PROSITE" id="PS51294">
    <property type="entry name" value="HTH_MYB"/>
    <property type="match status" value="3"/>
</dbReference>
<proteinExistence type="predicted"/>
<feature type="domain" description="Myb-like" evidence="3">
    <location>
        <begin position="1"/>
        <end position="54"/>
    </location>
</feature>
<dbReference type="InterPro" id="IPR050560">
    <property type="entry name" value="MYB_TF"/>
</dbReference>
<evidence type="ECO:0000256" key="2">
    <source>
        <dbReference type="ARBA" id="ARBA00023125"/>
    </source>
</evidence>
<dbReference type="Gene3D" id="1.10.10.60">
    <property type="entry name" value="Homeodomain-like"/>
    <property type="match status" value="3"/>
</dbReference>
<feature type="non-terminal residue" evidence="5">
    <location>
        <position position="162"/>
    </location>
</feature>
<dbReference type="Proteomes" id="UP000664859">
    <property type="component" value="Unassembled WGS sequence"/>
</dbReference>
<dbReference type="PANTHER" id="PTHR45614">
    <property type="entry name" value="MYB PROTEIN-RELATED"/>
    <property type="match status" value="1"/>
</dbReference>
<comment type="caution">
    <text evidence="5">The sequence shown here is derived from an EMBL/GenBank/DDBJ whole genome shotgun (WGS) entry which is preliminary data.</text>
</comment>
<evidence type="ECO:0000313" key="6">
    <source>
        <dbReference type="Proteomes" id="UP000664859"/>
    </source>
</evidence>
<feature type="domain" description="HTH myb-type" evidence="4">
    <location>
        <begin position="55"/>
        <end position="110"/>
    </location>
</feature>
<protein>
    <submittedName>
        <fullName evidence="5">Homeodomain-like protein</fullName>
    </submittedName>
</protein>
<dbReference type="AlphaFoldDB" id="A0A835ZB10"/>
<feature type="domain" description="HTH myb-type" evidence="4">
    <location>
        <begin position="111"/>
        <end position="161"/>
    </location>
</feature>
<dbReference type="SMART" id="SM00717">
    <property type="entry name" value="SANT"/>
    <property type="match status" value="3"/>
</dbReference>
<accession>A0A835ZB10</accession>
<dbReference type="PANTHER" id="PTHR45614:SF274">
    <property type="entry name" value="MYB-LIKE DNA-BINDING PROTEIN"/>
    <property type="match status" value="1"/>
</dbReference>
<dbReference type="GO" id="GO:0000981">
    <property type="term" value="F:DNA-binding transcription factor activity, RNA polymerase II-specific"/>
    <property type="evidence" value="ECO:0007669"/>
    <property type="project" value="TreeGrafter"/>
</dbReference>
<keyword evidence="1" id="KW-0677">Repeat</keyword>
<dbReference type="InterPro" id="IPR001005">
    <property type="entry name" value="SANT/Myb"/>
</dbReference>
<dbReference type="CDD" id="cd00167">
    <property type="entry name" value="SANT"/>
    <property type="match status" value="3"/>
</dbReference>